<sequence>MHRARSRKLFRSAKQGIKDFTLVSEYAKETILKSTVPISKFPGPYQQSSPQRDHLILEANNSDSNPFSSDFSDSQSTSGSDSSDSDFEQIGKDTSNDLREWAVKHNITCAALRDLLEILNGQSGFNLPKDPRTFLRTPRETKIETVEPGEYVHFDWIPSIKKLFAQAPQHTIVKIQINIDGIPLYKSSARQFWPILANLIQLNEVVVIGIYSGLGKPTDINNFLSRFINQFISLEQDFSLKFEISAIVCDLPARSFVLGTKCHSGYSSCGKCDIKGEYVDKRVTFPPGNYNLRSDESIRLKLDAAHHNQPSIIELLPINLVEDIPVDFMHLVCLGITRKLLFLWTKGKKCPWALRPHEVDQLSINLCNIRTSIPKEFARKPRPLKELDHWKATEYRQFVLYTGPIVLNKILAAELYQHFLCLHVAITILVNPKTYLTLNNYAEELLKYFVNNFGEIYGKKYCSHNLHSLLHLARDCIRHGPLDNFSAFPFENKLQQIKKLVRSPAFPLQQVHRRLVIQLYISWIPTRLK</sequence>
<dbReference type="Proteomes" id="UP000198287">
    <property type="component" value="Unassembled WGS sequence"/>
</dbReference>
<gene>
    <name evidence="2" type="ORF">Fcan01_24539</name>
</gene>
<reference evidence="2 3" key="1">
    <citation type="submission" date="2015-12" db="EMBL/GenBank/DDBJ databases">
        <title>The genome of Folsomia candida.</title>
        <authorList>
            <person name="Faddeeva A."/>
            <person name="Derks M.F."/>
            <person name="Anvar Y."/>
            <person name="Smit S."/>
            <person name="Van Straalen N."/>
            <person name="Roelofs D."/>
        </authorList>
    </citation>
    <scope>NUCLEOTIDE SEQUENCE [LARGE SCALE GENOMIC DNA]</scope>
    <source>
        <strain evidence="2 3">VU population</strain>
        <tissue evidence="2">Whole body</tissue>
    </source>
</reference>
<dbReference type="AlphaFoldDB" id="A0A226D7R2"/>
<dbReference type="OMA" id="PKTHEIC"/>
<dbReference type="STRING" id="158441.A0A226D7R2"/>
<comment type="caution">
    <text evidence="2">The sequence shown here is derived from an EMBL/GenBank/DDBJ whole genome shotgun (WGS) entry which is preliminary data.</text>
</comment>
<accession>A0A226D7R2</accession>
<feature type="compositionally biased region" description="Low complexity" evidence="1">
    <location>
        <begin position="60"/>
        <end position="82"/>
    </location>
</feature>
<protein>
    <recommendedName>
        <fullName evidence="4">DUF4218 domain-containing protein</fullName>
    </recommendedName>
</protein>
<dbReference type="EMBL" id="LNIX01000032">
    <property type="protein sequence ID" value="OXA40777.1"/>
    <property type="molecule type" value="Genomic_DNA"/>
</dbReference>
<evidence type="ECO:0000313" key="3">
    <source>
        <dbReference type="Proteomes" id="UP000198287"/>
    </source>
</evidence>
<evidence type="ECO:0000256" key="1">
    <source>
        <dbReference type="SAM" id="MobiDB-lite"/>
    </source>
</evidence>
<evidence type="ECO:0000313" key="2">
    <source>
        <dbReference type="EMBL" id="OXA40777.1"/>
    </source>
</evidence>
<organism evidence="2 3">
    <name type="scientific">Folsomia candida</name>
    <name type="common">Springtail</name>
    <dbReference type="NCBI Taxonomy" id="158441"/>
    <lineage>
        <taxon>Eukaryota</taxon>
        <taxon>Metazoa</taxon>
        <taxon>Ecdysozoa</taxon>
        <taxon>Arthropoda</taxon>
        <taxon>Hexapoda</taxon>
        <taxon>Collembola</taxon>
        <taxon>Entomobryomorpha</taxon>
        <taxon>Isotomoidea</taxon>
        <taxon>Isotomidae</taxon>
        <taxon>Proisotominae</taxon>
        <taxon>Folsomia</taxon>
    </lineage>
</organism>
<dbReference type="OrthoDB" id="10015795at2759"/>
<name>A0A226D7R2_FOLCA</name>
<evidence type="ECO:0008006" key="4">
    <source>
        <dbReference type="Google" id="ProtNLM"/>
    </source>
</evidence>
<proteinExistence type="predicted"/>
<feature type="region of interest" description="Disordered" evidence="1">
    <location>
        <begin position="59"/>
        <end position="91"/>
    </location>
</feature>
<keyword evidence="3" id="KW-1185">Reference proteome</keyword>
<dbReference type="PANTHER" id="PTHR33053">
    <property type="entry name" value="PROTEIN, PUTATIVE-RELATED"/>
    <property type="match status" value="1"/>
</dbReference>